<evidence type="ECO:0000313" key="12">
    <source>
        <dbReference type="EMBL" id="PIT87241.1"/>
    </source>
</evidence>
<dbReference type="GO" id="GO:0016020">
    <property type="term" value="C:membrane"/>
    <property type="evidence" value="ECO:0007669"/>
    <property type="project" value="UniProtKB-SubCell"/>
</dbReference>
<evidence type="ECO:0000256" key="10">
    <source>
        <dbReference type="SAM" id="Phobius"/>
    </source>
</evidence>
<comment type="subcellular location">
    <subcellularLocation>
        <location evidence="1">Membrane</location>
        <topology evidence="1">Multi-pass membrane protein</topology>
    </subcellularLocation>
</comment>
<organism evidence="12 13">
    <name type="scientific">Candidatus Magasanikbacteria bacterium CG10_big_fil_rev_8_21_14_0_10_40_10</name>
    <dbReference type="NCBI Taxonomy" id="1974648"/>
    <lineage>
        <taxon>Bacteria</taxon>
        <taxon>Candidatus Magasanikiibacteriota</taxon>
    </lineage>
</organism>
<evidence type="ECO:0000256" key="6">
    <source>
        <dbReference type="ARBA" id="ARBA00023002"/>
    </source>
</evidence>
<comment type="caution">
    <text evidence="12">The sequence shown here is derived from an EMBL/GenBank/DDBJ whole genome shotgun (WGS) entry which is preliminary data.</text>
</comment>
<dbReference type="Proteomes" id="UP000231183">
    <property type="component" value="Unassembled WGS sequence"/>
</dbReference>
<evidence type="ECO:0000256" key="7">
    <source>
        <dbReference type="ARBA" id="ARBA00023136"/>
    </source>
</evidence>
<evidence type="ECO:0000256" key="2">
    <source>
        <dbReference type="ARBA" id="ARBA00006214"/>
    </source>
</evidence>
<name>A0A2M6W382_9BACT</name>
<dbReference type="InterPro" id="IPR038354">
    <property type="entry name" value="VKOR_sf"/>
</dbReference>
<evidence type="ECO:0000256" key="4">
    <source>
        <dbReference type="ARBA" id="ARBA00022719"/>
    </source>
</evidence>
<gene>
    <name evidence="12" type="ORF">COU31_04050</name>
</gene>
<keyword evidence="8" id="KW-1015">Disulfide bond</keyword>
<dbReference type="GO" id="GO:0016491">
    <property type="term" value="F:oxidoreductase activity"/>
    <property type="evidence" value="ECO:0007669"/>
    <property type="project" value="UniProtKB-KW"/>
</dbReference>
<protein>
    <recommendedName>
        <fullName evidence="11">Vitamin K epoxide reductase domain-containing protein</fullName>
    </recommendedName>
</protein>
<feature type="transmembrane region" description="Helical" evidence="10">
    <location>
        <begin position="14"/>
        <end position="35"/>
    </location>
</feature>
<proteinExistence type="inferred from homology"/>
<keyword evidence="6" id="KW-0560">Oxidoreductase</keyword>
<accession>A0A2M6W382</accession>
<evidence type="ECO:0000256" key="5">
    <source>
        <dbReference type="ARBA" id="ARBA00022989"/>
    </source>
</evidence>
<dbReference type="InterPro" id="IPR012932">
    <property type="entry name" value="VKOR"/>
</dbReference>
<comment type="similarity">
    <text evidence="2">Belongs to the VKOR family.</text>
</comment>
<dbReference type="AlphaFoldDB" id="A0A2M6W382"/>
<keyword evidence="5 10" id="KW-1133">Transmembrane helix</keyword>
<sequence>MYLVFIQIKKIKEYCLYCLLSALINLLLFIVSFLWHYL</sequence>
<dbReference type="Pfam" id="PF07884">
    <property type="entry name" value="VKOR"/>
    <property type="match status" value="1"/>
</dbReference>
<evidence type="ECO:0000256" key="1">
    <source>
        <dbReference type="ARBA" id="ARBA00004141"/>
    </source>
</evidence>
<keyword evidence="9" id="KW-0676">Redox-active center</keyword>
<keyword evidence="7 10" id="KW-0472">Membrane</keyword>
<dbReference type="GO" id="GO:0048038">
    <property type="term" value="F:quinone binding"/>
    <property type="evidence" value="ECO:0007669"/>
    <property type="project" value="UniProtKB-KW"/>
</dbReference>
<dbReference type="Gene3D" id="1.20.1440.130">
    <property type="entry name" value="VKOR domain"/>
    <property type="match status" value="1"/>
</dbReference>
<evidence type="ECO:0000259" key="11">
    <source>
        <dbReference type="Pfam" id="PF07884"/>
    </source>
</evidence>
<keyword evidence="3 10" id="KW-0812">Transmembrane</keyword>
<reference evidence="13" key="1">
    <citation type="submission" date="2017-09" db="EMBL/GenBank/DDBJ databases">
        <title>Depth-based differentiation of microbial function through sediment-hosted aquifers and enrichment of novel symbionts in the deep terrestrial subsurface.</title>
        <authorList>
            <person name="Probst A.J."/>
            <person name="Ladd B."/>
            <person name="Jarett J.K."/>
            <person name="Geller-Mcgrath D.E."/>
            <person name="Sieber C.M.K."/>
            <person name="Emerson J.B."/>
            <person name="Anantharaman K."/>
            <person name="Thomas B.C."/>
            <person name="Malmstrom R."/>
            <person name="Stieglmeier M."/>
            <person name="Klingl A."/>
            <person name="Woyke T."/>
            <person name="Ryan C.M."/>
            <person name="Banfield J.F."/>
        </authorList>
    </citation>
    <scope>NUCLEOTIDE SEQUENCE [LARGE SCALE GENOMIC DNA]</scope>
</reference>
<dbReference type="EMBL" id="PFBX01000045">
    <property type="protein sequence ID" value="PIT87241.1"/>
    <property type="molecule type" value="Genomic_DNA"/>
</dbReference>
<evidence type="ECO:0000256" key="8">
    <source>
        <dbReference type="ARBA" id="ARBA00023157"/>
    </source>
</evidence>
<keyword evidence="4" id="KW-0874">Quinone</keyword>
<evidence type="ECO:0000256" key="9">
    <source>
        <dbReference type="ARBA" id="ARBA00023284"/>
    </source>
</evidence>
<evidence type="ECO:0000313" key="13">
    <source>
        <dbReference type="Proteomes" id="UP000231183"/>
    </source>
</evidence>
<evidence type="ECO:0000256" key="3">
    <source>
        <dbReference type="ARBA" id="ARBA00022692"/>
    </source>
</evidence>
<feature type="domain" description="Vitamin K epoxide reductase" evidence="11">
    <location>
        <begin position="1"/>
        <end position="32"/>
    </location>
</feature>